<dbReference type="EMBL" id="QDKN01000002">
    <property type="protein sequence ID" value="NPT30062.1"/>
    <property type="molecule type" value="Genomic_DNA"/>
</dbReference>
<gene>
    <name evidence="2" type="ORF">DDR56_05670</name>
</gene>
<reference evidence="2 3" key="1">
    <citation type="submission" date="2018-04" db="EMBL/GenBank/DDBJ databases">
        <authorList>
            <person name="Li G."/>
            <person name="Du W."/>
            <person name="Bai Y."/>
        </authorList>
    </citation>
    <scope>NUCLEOTIDE SEQUENCE [LARGE SCALE GENOMIC DNA]</scope>
    <source>
        <strain evidence="2 3">YYYZ-3</strain>
    </source>
</reference>
<dbReference type="Pfam" id="PF04230">
    <property type="entry name" value="PS_pyruv_trans"/>
    <property type="match status" value="1"/>
</dbReference>
<name>A0ABX2B8C0_9GAMM</name>
<keyword evidence="3" id="KW-1185">Reference proteome</keyword>
<dbReference type="Proteomes" id="UP001318401">
    <property type="component" value="Unassembled WGS sequence"/>
</dbReference>
<evidence type="ECO:0000313" key="2">
    <source>
        <dbReference type="EMBL" id="NPT30062.1"/>
    </source>
</evidence>
<proteinExistence type="predicted"/>
<evidence type="ECO:0000313" key="3">
    <source>
        <dbReference type="Proteomes" id="UP001318401"/>
    </source>
</evidence>
<dbReference type="RefSeq" id="WP_125749805.1">
    <property type="nucleotide sequence ID" value="NZ_CP034367.1"/>
</dbReference>
<evidence type="ECO:0000259" key="1">
    <source>
        <dbReference type="Pfam" id="PF04230"/>
    </source>
</evidence>
<organism evidence="2 3">
    <name type="scientific">Vreelandella venusta</name>
    <dbReference type="NCBI Taxonomy" id="44935"/>
    <lineage>
        <taxon>Bacteria</taxon>
        <taxon>Pseudomonadati</taxon>
        <taxon>Pseudomonadota</taxon>
        <taxon>Gammaproteobacteria</taxon>
        <taxon>Oceanospirillales</taxon>
        <taxon>Halomonadaceae</taxon>
        <taxon>Vreelandella</taxon>
    </lineage>
</organism>
<feature type="domain" description="Polysaccharide pyruvyl transferase" evidence="1">
    <location>
        <begin position="67"/>
        <end position="195"/>
    </location>
</feature>
<accession>A0ABX2B8C0</accession>
<sequence>MPNSKVYAHITAKNHPAGNLGDKMGYLIADKLLGNSNYKKLGIRDIDFVDEATFAIVGSLLQVLASKPVNVIGGGLINSNPRKYHKSIKIHGVRGFLTKALILRDAGIDVPVIGDPGLLLSNLYPLPCNDKKPLGFIVHKVDRDKFLKNFPHFESQIIDNYLEPEGFVKQLSKYSSVASTSLHGCVFCHSYGIPVKPFYLTDEVIGGDFKFMDYYSSLGLDVRREYLDEINSEVSFMQKIIDSPQPGYGFVERLKKKQIDLIERVMFEYSEK</sequence>
<protein>
    <recommendedName>
        <fullName evidence="1">Polysaccharide pyruvyl transferase domain-containing protein</fullName>
    </recommendedName>
</protein>
<comment type="caution">
    <text evidence="2">The sequence shown here is derived from an EMBL/GenBank/DDBJ whole genome shotgun (WGS) entry which is preliminary data.</text>
</comment>
<dbReference type="InterPro" id="IPR007345">
    <property type="entry name" value="Polysacch_pyruvyl_Trfase"/>
</dbReference>